<proteinExistence type="predicted"/>
<dbReference type="GO" id="GO:0004519">
    <property type="term" value="F:endonuclease activity"/>
    <property type="evidence" value="ECO:0007669"/>
    <property type="project" value="UniProtKB-KW"/>
</dbReference>
<keyword evidence="1" id="KW-0808">Transferase</keyword>
<keyword evidence="10" id="KW-1185">Reference proteome</keyword>
<dbReference type="RefSeq" id="XP_015949521.1">
    <property type="nucleotide sequence ID" value="XM_016094035.1"/>
</dbReference>
<feature type="domain" description="Reverse transcriptase RNase H-like" evidence="9">
    <location>
        <begin position="208"/>
        <end position="272"/>
    </location>
</feature>
<evidence type="ECO:0000313" key="10">
    <source>
        <dbReference type="Proteomes" id="UP000515211"/>
    </source>
</evidence>
<dbReference type="AlphaFoldDB" id="A0A6P4CED7"/>
<keyword evidence="3" id="KW-0540">Nuclease</keyword>
<dbReference type="InterPro" id="IPR043502">
    <property type="entry name" value="DNA/RNA_pol_sf"/>
</dbReference>
<keyword evidence="2" id="KW-0548">Nucleotidyltransferase</keyword>
<evidence type="ECO:0000256" key="4">
    <source>
        <dbReference type="ARBA" id="ARBA00022759"/>
    </source>
</evidence>
<evidence type="ECO:0000256" key="7">
    <source>
        <dbReference type="SAM" id="MobiDB-lite"/>
    </source>
</evidence>
<sequence length="285" mass="32540">MANLANIMGTTATAILQALQRLSQLARNRNGNSEGNANENAEGNGDNTGGAPMTLATILKVHPLIFRGSTNPMKADNWFKAIERALQVQHVLRNQYIEFAAYQLREEAQHWWPAECRLQRLQNEDVPWDVFQTAFYKKYFPESAREAKEIELMQLKQGFLSVADYTSKFEELCRFSRVVYHVSKGLKYDIMTAMAPIEIHIFSDLVNKSVVAYALCQLGPHEVNYSTHDLELAAIVFAPEIWRHHLCGVRFSVFSNHKSLKYVFDRKELKNALEKTDGVAKGLRF</sequence>
<dbReference type="Pfam" id="PF03732">
    <property type="entry name" value="Retrotrans_gag"/>
    <property type="match status" value="1"/>
</dbReference>
<evidence type="ECO:0000256" key="1">
    <source>
        <dbReference type="ARBA" id="ARBA00022679"/>
    </source>
</evidence>
<keyword evidence="6" id="KW-0695">RNA-directed DNA polymerase</keyword>
<dbReference type="KEGG" id="adu:107474410"/>
<evidence type="ECO:0000259" key="8">
    <source>
        <dbReference type="Pfam" id="PF03732"/>
    </source>
</evidence>
<gene>
    <name evidence="11" type="primary">LOC107474410</name>
</gene>
<evidence type="ECO:0000313" key="11">
    <source>
        <dbReference type="RefSeq" id="XP_015949521.1"/>
    </source>
</evidence>
<reference evidence="10" key="1">
    <citation type="journal article" date="2016" name="Nat. Genet.">
        <title>The genome sequences of Arachis duranensis and Arachis ipaensis, the diploid ancestors of cultivated peanut.</title>
        <authorList>
            <person name="Bertioli D.J."/>
            <person name="Cannon S.B."/>
            <person name="Froenicke L."/>
            <person name="Huang G."/>
            <person name="Farmer A.D."/>
            <person name="Cannon E.K."/>
            <person name="Liu X."/>
            <person name="Gao D."/>
            <person name="Clevenger J."/>
            <person name="Dash S."/>
            <person name="Ren L."/>
            <person name="Moretzsohn M.C."/>
            <person name="Shirasawa K."/>
            <person name="Huang W."/>
            <person name="Vidigal B."/>
            <person name="Abernathy B."/>
            <person name="Chu Y."/>
            <person name="Niederhuth C.E."/>
            <person name="Umale P."/>
            <person name="Araujo A.C."/>
            <person name="Kozik A."/>
            <person name="Kim K.D."/>
            <person name="Burow M.D."/>
            <person name="Varshney R.K."/>
            <person name="Wang X."/>
            <person name="Zhang X."/>
            <person name="Barkley N."/>
            <person name="Guimaraes P.M."/>
            <person name="Isobe S."/>
            <person name="Guo B."/>
            <person name="Liao B."/>
            <person name="Stalker H.T."/>
            <person name="Schmitz R.J."/>
            <person name="Scheffler B.E."/>
            <person name="Leal-Bertioli S.C."/>
            <person name="Xun X."/>
            <person name="Jackson S.A."/>
            <person name="Michelmore R."/>
            <person name="Ozias-Akins P."/>
        </authorList>
    </citation>
    <scope>NUCLEOTIDE SEQUENCE [LARGE SCALE GENOMIC DNA]</scope>
    <source>
        <strain evidence="10">cv. V14167</strain>
    </source>
</reference>
<feature type="domain" description="Retrotransposon gag" evidence="8">
    <location>
        <begin position="99"/>
        <end position="177"/>
    </location>
</feature>
<dbReference type="GO" id="GO:0003964">
    <property type="term" value="F:RNA-directed DNA polymerase activity"/>
    <property type="evidence" value="ECO:0007669"/>
    <property type="project" value="UniProtKB-KW"/>
</dbReference>
<dbReference type="GeneID" id="107474410"/>
<keyword evidence="5" id="KW-0378">Hydrolase</keyword>
<dbReference type="SUPFAM" id="SSF56672">
    <property type="entry name" value="DNA/RNA polymerases"/>
    <property type="match status" value="1"/>
</dbReference>
<reference evidence="11" key="2">
    <citation type="submission" date="2025-08" db="UniProtKB">
        <authorList>
            <consortium name="RefSeq"/>
        </authorList>
    </citation>
    <scope>IDENTIFICATION</scope>
    <source>
        <tissue evidence="11">Whole plant</tissue>
    </source>
</reference>
<feature type="region of interest" description="Disordered" evidence="7">
    <location>
        <begin position="28"/>
        <end position="49"/>
    </location>
</feature>
<evidence type="ECO:0000256" key="2">
    <source>
        <dbReference type="ARBA" id="ARBA00022695"/>
    </source>
</evidence>
<evidence type="ECO:0000256" key="3">
    <source>
        <dbReference type="ARBA" id="ARBA00022722"/>
    </source>
</evidence>
<dbReference type="InterPro" id="IPR041373">
    <property type="entry name" value="RT_RNaseH"/>
</dbReference>
<keyword evidence="4" id="KW-0255">Endonuclease</keyword>
<name>A0A6P4CED7_ARADU</name>
<dbReference type="GO" id="GO:0016787">
    <property type="term" value="F:hydrolase activity"/>
    <property type="evidence" value="ECO:0007669"/>
    <property type="project" value="UniProtKB-KW"/>
</dbReference>
<evidence type="ECO:0000256" key="5">
    <source>
        <dbReference type="ARBA" id="ARBA00022801"/>
    </source>
</evidence>
<accession>A0A6P4CED7</accession>
<organism evidence="10 11">
    <name type="scientific">Arachis duranensis</name>
    <name type="common">Wild peanut</name>
    <dbReference type="NCBI Taxonomy" id="130453"/>
    <lineage>
        <taxon>Eukaryota</taxon>
        <taxon>Viridiplantae</taxon>
        <taxon>Streptophyta</taxon>
        <taxon>Embryophyta</taxon>
        <taxon>Tracheophyta</taxon>
        <taxon>Spermatophyta</taxon>
        <taxon>Magnoliopsida</taxon>
        <taxon>eudicotyledons</taxon>
        <taxon>Gunneridae</taxon>
        <taxon>Pentapetalae</taxon>
        <taxon>rosids</taxon>
        <taxon>fabids</taxon>
        <taxon>Fabales</taxon>
        <taxon>Fabaceae</taxon>
        <taxon>Papilionoideae</taxon>
        <taxon>50 kb inversion clade</taxon>
        <taxon>dalbergioids sensu lato</taxon>
        <taxon>Dalbergieae</taxon>
        <taxon>Pterocarpus clade</taxon>
        <taxon>Arachis</taxon>
    </lineage>
</organism>
<evidence type="ECO:0000259" key="9">
    <source>
        <dbReference type="Pfam" id="PF17917"/>
    </source>
</evidence>
<evidence type="ECO:0000256" key="6">
    <source>
        <dbReference type="ARBA" id="ARBA00022918"/>
    </source>
</evidence>
<dbReference type="Pfam" id="PF17917">
    <property type="entry name" value="RT_RNaseH"/>
    <property type="match status" value="1"/>
</dbReference>
<dbReference type="InterPro" id="IPR005162">
    <property type="entry name" value="Retrotrans_gag_dom"/>
</dbReference>
<protein>
    <submittedName>
        <fullName evidence="11">Uncharacterized protein LOC107474410</fullName>
    </submittedName>
</protein>
<dbReference type="Proteomes" id="UP000515211">
    <property type="component" value="Chromosome 2"/>
</dbReference>